<dbReference type="PROSITE" id="PS51007">
    <property type="entry name" value="CYTC"/>
    <property type="match status" value="1"/>
</dbReference>
<protein>
    <submittedName>
        <fullName evidence="7">Planctomycete cytochrome C</fullName>
    </submittedName>
</protein>
<evidence type="ECO:0000256" key="3">
    <source>
        <dbReference type="PROSITE-ProRule" id="PRU00433"/>
    </source>
</evidence>
<keyword evidence="1 3" id="KW-0479">Metal-binding</keyword>
<comment type="caution">
    <text evidence="7">The sequence shown here is derived from an EMBL/GenBank/DDBJ whole genome shotgun (WGS) entry which is preliminary data.</text>
</comment>
<dbReference type="InterPro" id="IPR018247">
    <property type="entry name" value="EF_Hand_1_Ca_BS"/>
</dbReference>
<dbReference type="Pfam" id="PF07583">
    <property type="entry name" value="PSCyt2"/>
    <property type="match status" value="1"/>
</dbReference>
<gene>
    <name evidence="7" type="ORF">Pla22_40470</name>
</gene>
<accession>A0A5C5WKS1</accession>
<dbReference type="PROSITE" id="PS00018">
    <property type="entry name" value="EF_HAND_1"/>
    <property type="match status" value="1"/>
</dbReference>
<evidence type="ECO:0000256" key="1">
    <source>
        <dbReference type="ARBA" id="ARBA00022723"/>
    </source>
</evidence>
<name>A0A5C5WKS1_9BACT</name>
<feature type="region of interest" description="Disordered" evidence="4">
    <location>
        <begin position="103"/>
        <end position="122"/>
    </location>
</feature>
<dbReference type="OrthoDB" id="127107at2"/>
<evidence type="ECO:0000256" key="4">
    <source>
        <dbReference type="SAM" id="MobiDB-lite"/>
    </source>
</evidence>
<dbReference type="RefSeq" id="WP_146516349.1">
    <property type="nucleotide sequence ID" value="NZ_SJPI01000002.1"/>
</dbReference>
<dbReference type="PANTHER" id="PTHR35889">
    <property type="entry name" value="CYCLOINULO-OLIGOSACCHARIDE FRUCTANOTRANSFERASE-RELATED"/>
    <property type="match status" value="1"/>
</dbReference>
<evidence type="ECO:0000256" key="5">
    <source>
        <dbReference type="SAM" id="SignalP"/>
    </source>
</evidence>
<dbReference type="PANTHER" id="PTHR35889:SF3">
    <property type="entry name" value="F-BOX DOMAIN-CONTAINING PROTEIN"/>
    <property type="match status" value="1"/>
</dbReference>
<feature type="chain" id="PRO_5023098757" evidence="5">
    <location>
        <begin position="27"/>
        <end position="1056"/>
    </location>
</feature>
<dbReference type="GO" id="GO:0009055">
    <property type="term" value="F:electron transfer activity"/>
    <property type="evidence" value="ECO:0007669"/>
    <property type="project" value="InterPro"/>
</dbReference>
<dbReference type="InterPro" id="IPR022655">
    <property type="entry name" value="DUF1553"/>
</dbReference>
<keyword evidence="3" id="KW-0349">Heme</keyword>
<dbReference type="AlphaFoldDB" id="A0A5C5WKS1"/>
<organism evidence="7 8">
    <name type="scientific">Rubripirellula amarantea</name>
    <dbReference type="NCBI Taxonomy" id="2527999"/>
    <lineage>
        <taxon>Bacteria</taxon>
        <taxon>Pseudomonadati</taxon>
        <taxon>Planctomycetota</taxon>
        <taxon>Planctomycetia</taxon>
        <taxon>Pirellulales</taxon>
        <taxon>Pirellulaceae</taxon>
        <taxon>Rubripirellula</taxon>
    </lineage>
</organism>
<dbReference type="Pfam" id="PF07587">
    <property type="entry name" value="PSD1"/>
    <property type="match status" value="1"/>
</dbReference>
<sequence length="1056" mass="119616" precursor="true">MLIRLRNIARPKISLSFLAVSCIAFTANVSNSGATGAGEIDFARDIRPILADACYHCHGPDEAKREAELRLDSFDAATADLGGHAAIVPRDSHASEMLARMRSDDEDLRMPPPESGKSLSPNDVETISKWIDEGAVYSEHWAFSPPTQPELPKVSEGAEPSPTKLTEIDHFIRARLEHQGLEPSPMANRRTLIRRLSLDLIGLPPTPEQVDTFLKDDSDNAYERLIDRLLASKHYGERWGRLWLDAARYADSDGFEKDKPRFVHFYRDWVVNALNDDMPYDQFVIEQIAGDLLDDPTQDQLVATGFLRNSMINEEGGADPEQFRMEALYDRMDAIGKSVLGLTIQCAQCHTHKYDPISHTEYYSMLSFLNDCDEACITVYTPEENEQRQRVHEELVAIRKELRQEHLEVVDAFQAWLDEQELASETISERQTWTPLEFDFLENTIGGQKFFRKPDGSYRGEGYAPTLANPQGDAIVHLPTVSAMRLELLNDDNLPHSGPGRSVDGTWALTDINVFYSHNEGKDWKKAKLIAADATIHPPRQRLDPRYFAKQPNPKRVTGGVGYAIDGDDNTAWTGSLGPGRRNDPQTGWFKFSQPIASQNGKPILLRVELRQRHGGWNSDDNQNFNIGCFRVSVTEGDYAVDSLPPKLRSAVEQDRLSTDQRDALFDHFVAQPTSLRSWQKRMEDAWEIYPSGTSQLVLKARDEARQTHRLERGDFLSPRESVDPAVPQFLHAINDRDADGKLDRLDFAHWMVDKKSPTTARSIVNRIWQAYFANGITLTSDDLGLQGEPPTHPDLLDWLAVDLMASGWKLKSLHRRIVMSATYRQSSDFNEDLLQRDPQNRYLARSPRIRVPAETVRDIALSASGLLNPQIGGLPVYPPAPDFLFEPPASYGPKTWNDELDEQKYRRAFYTFRFRSVPYPAFQAFDAPTGEVSCVRRSQSNTPLQALVTLNEPLYLECAQHLAIEVLSADMQSDVERFELLYQRCLSRYPDDREIEVMQRMLDQQQERMKEDQDLAKSLVGDPTIASDSDSIAQQAAWTAICRVVLNLDEAITKE</sequence>
<feature type="domain" description="Cytochrome c" evidence="6">
    <location>
        <begin position="33"/>
        <end position="233"/>
    </location>
</feature>
<dbReference type="EMBL" id="SJPI01000002">
    <property type="protein sequence ID" value="TWT51270.1"/>
    <property type="molecule type" value="Genomic_DNA"/>
</dbReference>
<dbReference type="Pfam" id="PF07635">
    <property type="entry name" value="PSCyt1"/>
    <property type="match status" value="1"/>
</dbReference>
<evidence type="ECO:0000259" key="6">
    <source>
        <dbReference type="PROSITE" id="PS51007"/>
    </source>
</evidence>
<reference evidence="7 8" key="1">
    <citation type="submission" date="2019-02" db="EMBL/GenBank/DDBJ databases">
        <title>Deep-cultivation of Planctomycetes and their phenomic and genomic characterization uncovers novel biology.</title>
        <authorList>
            <person name="Wiegand S."/>
            <person name="Jogler M."/>
            <person name="Boedeker C."/>
            <person name="Pinto D."/>
            <person name="Vollmers J."/>
            <person name="Rivas-Marin E."/>
            <person name="Kohn T."/>
            <person name="Peeters S.H."/>
            <person name="Heuer A."/>
            <person name="Rast P."/>
            <person name="Oberbeckmann S."/>
            <person name="Bunk B."/>
            <person name="Jeske O."/>
            <person name="Meyerdierks A."/>
            <person name="Storesund J.E."/>
            <person name="Kallscheuer N."/>
            <person name="Luecker S."/>
            <person name="Lage O.M."/>
            <person name="Pohl T."/>
            <person name="Merkel B.J."/>
            <person name="Hornburger P."/>
            <person name="Mueller R.-W."/>
            <person name="Bruemmer F."/>
            <person name="Labrenz M."/>
            <person name="Spormann A.M."/>
            <person name="Op Den Camp H."/>
            <person name="Overmann J."/>
            <person name="Amann R."/>
            <person name="Jetten M.S.M."/>
            <person name="Mascher T."/>
            <person name="Medema M.H."/>
            <person name="Devos D.P."/>
            <person name="Kaster A.-K."/>
            <person name="Ovreas L."/>
            <person name="Rohde M."/>
            <person name="Galperin M.Y."/>
            <person name="Jogler C."/>
        </authorList>
    </citation>
    <scope>NUCLEOTIDE SEQUENCE [LARGE SCALE GENOMIC DNA]</scope>
    <source>
        <strain evidence="7 8">Pla22</strain>
    </source>
</reference>
<dbReference type="InterPro" id="IPR011429">
    <property type="entry name" value="Cyt_c_Planctomycete-type"/>
</dbReference>
<keyword evidence="2 3" id="KW-0408">Iron</keyword>
<dbReference type="Proteomes" id="UP000316598">
    <property type="component" value="Unassembled WGS sequence"/>
</dbReference>
<keyword evidence="5" id="KW-0732">Signal</keyword>
<dbReference type="GO" id="GO:0046872">
    <property type="term" value="F:metal ion binding"/>
    <property type="evidence" value="ECO:0007669"/>
    <property type="project" value="UniProtKB-KW"/>
</dbReference>
<proteinExistence type="predicted"/>
<feature type="signal peptide" evidence="5">
    <location>
        <begin position="1"/>
        <end position="26"/>
    </location>
</feature>
<dbReference type="InterPro" id="IPR009056">
    <property type="entry name" value="Cyt_c-like_dom"/>
</dbReference>
<dbReference type="InterPro" id="IPR011444">
    <property type="entry name" value="DUF1549"/>
</dbReference>
<evidence type="ECO:0000256" key="2">
    <source>
        <dbReference type="ARBA" id="ARBA00023004"/>
    </source>
</evidence>
<evidence type="ECO:0000313" key="7">
    <source>
        <dbReference type="EMBL" id="TWT51270.1"/>
    </source>
</evidence>
<evidence type="ECO:0000313" key="8">
    <source>
        <dbReference type="Proteomes" id="UP000316598"/>
    </source>
</evidence>
<dbReference type="GO" id="GO:0020037">
    <property type="term" value="F:heme binding"/>
    <property type="evidence" value="ECO:0007669"/>
    <property type="project" value="InterPro"/>
</dbReference>
<keyword evidence="8" id="KW-1185">Reference proteome</keyword>